<dbReference type="OrthoDB" id="5790730at2759"/>
<name>A0A8S1ENV5_9PELO</name>
<sequence length="180" mass="21056">MRFFILFSISIWESSNHFDDPRFRWNLVPKKLLKRICNLDDSLPLCAWKRQSSFKKSTKPVFSKWEICRDHPELNLCRWQNGGLITEPLPTATTTGKMENSAEAPPTTENEHIFVNEPNMILSSKWSDREAVEQNLRKELNQRNNRFDGQLRHIPEIGSQESIENFDESIMSANEDVFSI</sequence>
<evidence type="ECO:0000313" key="1">
    <source>
        <dbReference type="EMBL" id="CAB3402978.1"/>
    </source>
</evidence>
<dbReference type="Proteomes" id="UP000494206">
    <property type="component" value="Unassembled WGS sequence"/>
</dbReference>
<reference evidence="1 2" key="1">
    <citation type="submission" date="2020-04" db="EMBL/GenBank/DDBJ databases">
        <authorList>
            <person name="Laetsch R D."/>
            <person name="Stevens L."/>
            <person name="Kumar S."/>
            <person name="Blaxter L. M."/>
        </authorList>
    </citation>
    <scope>NUCLEOTIDE SEQUENCE [LARGE SCALE GENOMIC DNA]</scope>
</reference>
<accession>A0A8S1ENV5</accession>
<protein>
    <submittedName>
        <fullName evidence="1">Uncharacterized protein</fullName>
    </submittedName>
</protein>
<proteinExistence type="predicted"/>
<comment type="caution">
    <text evidence="1">The sequence shown here is derived from an EMBL/GenBank/DDBJ whole genome shotgun (WGS) entry which is preliminary data.</text>
</comment>
<evidence type="ECO:0000313" key="2">
    <source>
        <dbReference type="Proteomes" id="UP000494206"/>
    </source>
</evidence>
<dbReference type="EMBL" id="CADEPM010000003">
    <property type="protein sequence ID" value="CAB3402978.1"/>
    <property type="molecule type" value="Genomic_DNA"/>
</dbReference>
<organism evidence="1 2">
    <name type="scientific">Caenorhabditis bovis</name>
    <dbReference type="NCBI Taxonomy" id="2654633"/>
    <lineage>
        <taxon>Eukaryota</taxon>
        <taxon>Metazoa</taxon>
        <taxon>Ecdysozoa</taxon>
        <taxon>Nematoda</taxon>
        <taxon>Chromadorea</taxon>
        <taxon>Rhabditida</taxon>
        <taxon>Rhabditina</taxon>
        <taxon>Rhabditomorpha</taxon>
        <taxon>Rhabditoidea</taxon>
        <taxon>Rhabditidae</taxon>
        <taxon>Peloderinae</taxon>
        <taxon>Caenorhabditis</taxon>
    </lineage>
</organism>
<keyword evidence="2" id="KW-1185">Reference proteome</keyword>
<gene>
    <name evidence="1" type="ORF">CBOVIS_LOCUS5509</name>
</gene>
<dbReference type="AlphaFoldDB" id="A0A8S1ENV5"/>